<dbReference type="EMBL" id="JABANO010038186">
    <property type="protein sequence ID" value="KAF4698964.1"/>
    <property type="molecule type" value="Genomic_DNA"/>
</dbReference>
<name>A0A7J6PS26_PEROL</name>
<dbReference type="Proteomes" id="UP000553632">
    <property type="component" value="Unassembled WGS sequence"/>
</dbReference>
<evidence type="ECO:0000313" key="2">
    <source>
        <dbReference type="EMBL" id="KAF4698964.1"/>
    </source>
</evidence>
<evidence type="ECO:0000313" key="3">
    <source>
        <dbReference type="Proteomes" id="UP000553632"/>
    </source>
</evidence>
<comment type="caution">
    <text evidence="2">The sequence shown here is derived from an EMBL/GenBank/DDBJ whole genome shotgun (WGS) entry which is preliminary data.</text>
</comment>
<protein>
    <submittedName>
        <fullName evidence="2">Uncharacterized protein</fullName>
    </submittedName>
</protein>
<sequence>MVVERTLMSLLALIGQVRGPQVDTSEMLHGASGSLQPIIPGPLPSGIQVFAYDAFTDTCFVVTNIGDPVMTFQAKSTTFTKSVHCGVVEYEFQNGYASGFKVNGFPRIFASNIKDPMKADAGFGWRQGMTENNIFLCVDLPNRVFTTTTASPFLPWQETHKLPPPPLPAGTQLLPYDHDTDTCTVVSTSTADLLTFKTMSSTFLRSVLCGRVKYEFRAFFSENGYGIALSVGGRRQTFASDIEDPMMAMAAFGIRRRPASHFDDLGFGRELFGSVLNFASNSEDTMSVVEGYGLKEEPDDTACARGVELIQSRFGLRGVGLHDKICLEMSSLFSSAFKR</sequence>
<proteinExistence type="predicted"/>
<gene>
    <name evidence="2" type="ORF">FOZ63_031737</name>
</gene>
<dbReference type="AlphaFoldDB" id="A0A7J6PS26"/>
<keyword evidence="3" id="KW-1185">Reference proteome</keyword>
<feature type="signal peptide" evidence="1">
    <location>
        <begin position="1"/>
        <end position="19"/>
    </location>
</feature>
<keyword evidence="1" id="KW-0732">Signal</keyword>
<evidence type="ECO:0000256" key="1">
    <source>
        <dbReference type="SAM" id="SignalP"/>
    </source>
</evidence>
<feature type="chain" id="PRO_5029796944" evidence="1">
    <location>
        <begin position="20"/>
        <end position="339"/>
    </location>
</feature>
<organism evidence="2 3">
    <name type="scientific">Perkinsus olseni</name>
    <name type="common">Perkinsus atlanticus</name>
    <dbReference type="NCBI Taxonomy" id="32597"/>
    <lineage>
        <taxon>Eukaryota</taxon>
        <taxon>Sar</taxon>
        <taxon>Alveolata</taxon>
        <taxon>Perkinsozoa</taxon>
        <taxon>Perkinsea</taxon>
        <taxon>Perkinsida</taxon>
        <taxon>Perkinsidae</taxon>
        <taxon>Perkinsus</taxon>
    </lineage>
</organism>
<reference evidence="2 3" key="1">
    <citation type="submission" date="2020-04" db="EMBL/GenBank/DDBJ databases">
        <title>Perkinsus olseni comparative genomics.</title>
        <authorList>
            <person name="Bogema D.R."/>
        </authorList>
    </citation>
    <scope>NUCLEOTIDE SEQUENCE [LARGE SCALE GENOMIC DNA]</scope>
    <source>
        <strain evidence="2 3">ATCC PRA-207</strain>
    </source>
</reference>
<accession>A0A7J6PS26</accession>